<feature type="region of interest" description="Disordered" evidence="2">
    <location>
        <begin position="295"/>
        <end position="324"/>
    </location>
</feature>
<dbReference type="Gene3D" id="3.10.20.90">
    <property type="entry name" value="Phosphatidylinositol 3-kinase Catalytic Subunit, Chain A, domain 1"/>
    <property type="match status" value="1"/>
</dbReference>
<dbReference type="SUPFAM" id="SSF54236">
    <property type="entry name" value="Ubiquitin-like"/>
    <property type="match status" value="1"/>
</dbReference>
<evidence type="ECO:0000313" key="4">
    <source>
        <dbReference type="EMBL" id="ORX99014.1"/>
    </source>
</evidence>
<evidence type="ECO:0000256" key="1">
    <source>
        <dbReference type="ARBA" id="ARBA00023054"/>
    </source>
</evidence>
<dbReference type="Gene3D" id="3.40.30.10">
    <property type="entry name" value="Glutaredoxin"/>
    <property type="match status" value="1"/>
</dbReference>
<dbReference type="InterPro" id="IPR050730">
    <property type="entry name" value="UBX_domain-protein"/>
</dbReference>
<feature type="compositionally biased region" description="Basic and acidic residues" evidence="2">
    <location>
        <begin position="298"/>
        <end position="324"/>
    </location>
</feature>
<reference evidence="4 5" key="1">
    <citation type="submission" date="2016-07" db="EMBL/GenBank/DDBJ databases">
        <title>Pervasive Adenine N6-methylation of Active Genes in Fungi.</title>
        <authorList>
            <consortium name="DOE Joint Genome Institute"/>
            <person name="Mondo S.J."/>
            <person name="Dannebaum R.O."/>
            <person name="Kuo R.C."/>
            <person name="Labutti K."/>
            <person name="Haridas S."/>
            <person name="Kuo A."/>
            <person name="Salamov A."/>
            <person name="Ahrendt S.R."/>
            <person name="Lipzen A."/>
            <person name="Sullivan W."/>
            <person name="Andreopoulos W.B."/>
            <person name="Clum A."/>
            <person name="Lindquist E."/>
            <person name="Daum C."/>
            <person name="Ramamoorthy G.K."/>
            <person name="Gryganskyi A."/>
            <person name="Culley D."/>
            <person name="Magnuson J.K."/>
            <person name="James T.Y."/>
            <person name="O'Malley M.A."/>
            <person name="Stajich J.E."/>
            <person name="Spatafora J.W."/>
            <person name="Visel A."/>
            <person name="Grigoriev I.V."/>
        </authorList>
    </citation>
    <scope>NUCLEOTIDE SEQUENCE [LARGE SCALE GENOMIC DNA]</scope>
    <source>
        <strain evidence="4 5">CBS 931.73</strain>
    </source>
</reference>
<gene>
    <name evidence="4" type="ORF">K493DRAFT_313424</name>
</gene>
<dbReference type="InterPro" id="IPR049483">
    <property type="entry name" value="FAF1_2-like_UAS"/>
</dbReference>
<dbReference type="OrthoDB" id="1026733at2759"/>
<dbReference type="STRING" id="1314790.A0A1Y1YN62"/>
<dbReference type="InterPro" id="IPR001012">
    <property type="entry name" value="UBX_dom"/>
</dbReference>
<dbReference type="Gene3D" id="1.10.8.10">
    <property type="entry name" value="DNA helicase RuvA subunit, C-terminal domain"/>
    <property type="match status" value="1"/>
</dbReference>
<dbReference type="Pfam" id="PF00789">
    <property type="entry name" value="UBX"/>
    <property type="match status" value="1"/>
</dbReference>
<name>A0A1Y1YN62_9FUNG</name>
<dbReference type="InterPro" id="IPR036249">
    <property type="entry name" value="Thioredoxin-like_sf"/>
</dbReference>
<dbReference type="PROSITE" id="PS50033">
    <property type="entry name" value="UBX"/>
    <property type="match status" value="1"/>
</dbReference>
<dbReference type="InterPro" id="IPR029071">
    <property type="entry name" value="Ubiquitin-like_domsf"/>
</dbReference>
<evidence type="ECO:0000256" key="2">
    <source>
        <dbReference type="SAM" id="MobiDB-lite"/>
    </source>
</evidence>
<keyword evidence="5" id="KW-1185">Reference proteome</keyword>
<evidence type="ECO:0000259" key="3">
    <source>
        <dbReference type="PROSITE" id="PS50033"/>
    </source>
</evidence>
<dbReference type="GO" id="GO:0036503">
    <property type="term" value="P:ERAD pathway"/>
    <property type="evidence" value="ECO:0007669"/>
    <property type="project" value="TreeGrafter"/>
</dbReference>
<organism evidence="4 5">
    <name type="scientific">Basidiobolus meristosporus CBS 931.73</name>
    <dbReference type="NCBI Taxonomy" id="1314790"/>
    <lineage>
        <taxon>Eukaryota</taxon>
        <taxon>Fungi</taxon>
        <taxon>Fungi incertae sedis</taxon>
        <taxon>Zoopagomycota</taxon>
        <taxon>Entomophthoromycotina</taxon>
        <taxon>Basidiobolomycetes</taxon>
        <taxon>Basidiobolales</taxon>
        <taxon>Basidiobolaceae</taxon>
        <taxon>Basidiobolus</taxon>
    </lineage>
</organism>
<sequence>MSNSQALSTAQEQILLQFRAVTSNDDCENAVALLSQNNWEIEKAISEFLDGEEHRNNSYYETSSSRNRSDITESLSSSITTVVTFPVTLVWGVLGGLMTLLYSSLVPLDETSTQDEIGNSRIVALEFIQEFEENYGGARPEFFVGGYSEALSRAKQEAKYLLVVLLTDGPEVNRTFCRNTLASVKLVEFLREHRIIVWGGNTSESEAYQVSKTLQATAFPFVGLLGFQFVSDNSPSLSLIDKLQGPVTPEMILHMLTDQLHRTSTELQFVQREYQEREASRIIREQQDEAYRLSLLADQEKERQAEEKRRQRERERVEAEESEKARSKFEADRLRYRQYLATTIPKEPSSDEPNTARLSFKMANGAKVIRRFRGDEKVEDVYAFIDTLGVAVDGIETDNPVPEYKHRYTFHLVSPPPRAVIKLECQDQTIRDNSRLWPSANLLVEEIEGSEY</sequence>
<dbReference type="CDD" id="cd01767">
    <property type="entry name" value="UBX"/>
    <property type="match status" value="1"/>
</dbReference>
<dbReference type="InterPro" id="IPR006577">
    <property type="entry name" value="UAS"/>
</dbReference>
<dbReference type="Proteomes" id="UP000193498">
    <property type="component" value="Unassembled WGS sequence"/>
</dbReference>
<dbReference type="GO" id="GO:0005783">
    <property type="term" value="C:endoplasmic reticulum"/>
    <property type="evidence" value="ECO:0007669"/>
    <property type="project" value="TreeGrafter"/>
</dbReference>
<dbReference type="GO" id="GO:0043130">
    <property type="term" value="F:ubiquitin binding"/>
    <property type="evidence" value="ECO:0007669"/>
    <property type="project" value="TreeGrafter"/>
</dbReference>
<keyword evidence="1" id="KW-0175">Coiled coil</keyword>
<feature type="domain" description="UBX" evidence="3">
    <location>
        <begin position="351"/>
        <end position="444"/>
    </location>
</feature>
<dbReference type="SMART" id="SM00594">
    <property type="entry name" value="UAS"/>
    <property type="match status" value="1"/>
</dbReference>
<comment type="caution">
    <text evidence="4">The sequence shown here is derived from an EMBL/GenBank/DDBJ whole genome shotgun (WGS) entry which is preliminary data.</text>
</comment>
<dbReference type="AlphaFoldDB" id="A0A1Y1YN62"/>
<dbReference type="CDD" id="cd14273">
    <property type="entry name" value="UBA_TAP-C_like"/>
    <property type="match status" value="1"/>
</dbReference>
<dbReference type="EMBL" id="MCFE01000104">
    <property type="protein sequence ID" value="ORX99014.1"/>
    <property type="molecule type" value="Genomic_DNA"/>
</dbReference>
<evidence type="ECO:0000313" key="5">
    <source>
        <dbReference type="Proteomes" id="UP000193498"/>
    </source>
</evidence>
<protein>
    <submittedName>
        <fullName evidence="4">UBX-domain-containing protein</fullName>
    </submittedName>
</protein>
<dbReference type="SMART" id="SM00166">
    <property type="entry name" value="UBX"/>
    <property type="match status" value="1"/>
</dbReference>
<dbReference type="PANTHER" id="PTHR23322:SF1">
    <property type="entry name" value="FAS-ASSOCIATED FACTOR 2"/>
    <property type="match status" value="1"/>
</dbReference>
<accession>A0A1Y1YN62</accession>
<dbReference type="InParanoid" id="A0A1Y1YN62"/>
<dbReference type="FunCoup" id="A0A1Y1YN62">
    <property type="interactions" value="1192"/>
</dbReference>
<dbReference type="PANTHER" id="PTHR23322">
    <property type="entry name" value="FAS-ASSOCIATED PROTEIN"/>
    <property type="match status" value="1"/>
</dbReference>
<dbReference type="Pfam" id="PF14555">
    <property type="entry name" value="UBA_4"/>
    <property type="match status" value="1"/>
</dbReference>
<dbReference type="Pfam" id="PF21021">
    <property type="entry name" value="FAF1"/>
    <property type="match status" value="1"/>
</dbReference>
<proteinExistence type="predicted"/>
<dbReference type="SUPFAM" id="SSF52833">
    <property type="entry name" value="Thioredoxin-like"/>
    <property type="match status" value="1"/>
</dbReference>